<dbReference type="InterPro" id="IPR010614">
    <property type="entry name" value="RAD3-like_helicase_DEAD"/>
</dbReference>
<dbReference type="GO" id="GO:0090657">
    <property type="term" value="P:telomeric loop disassembly"/>
    <property type="evidence" value="ECO:0007669"/>
    <property type="project" value="TreeGrafter"/>
</dbReference>
<dbReference type="NCBIfam" id="TIGR00604">
    <property type="entry name" value="rad3"/>
    <property type="match status" value="1"/>
</dbReference>
<gene>
    <name evidence="17" type="ORF">RUM43_007054</name>
</gene>
<dbReference type="InterPro" id="IPR045028">
    <property type="entry name" value="DinG/Rad3-like"/>
</dbReference>
<dbReference type="GO" id="GO:0003677">
    <property type="term" value="F:DNA binding"/>
    <property type="evidence" value="ECO:0007669"/>
    <property type="project" value="UniProtKB-KW"/>
</dbReference>
<evidence type="ECO:0000256" key="12">
    <source>
        <dbReference type="ARBA" id="ARBA00023204"/>
    </source>
</evidence>
<dbReference type="EMBL" id="JAWJWE010000003">
    <property type="protein sequence ID" value="KAK6638785.1"/>
    <property type="molecule type" value="Genomic_DNA"/>
</dbReference>
<evidence type="ECO:0000256" key="2">
    <source>
        <dbReference type="ARBA" id="ARBA00022485"/>
    </source>
</evidence>
<evidence type="ECO:0000256" key="11">
    <source>
        <dbReference type="ARBA" id="ARBA00023125"/>
    </source>
</evidence>
<evidence type="ECO:0000313" key="18">
    <source>
        <dbReference type="Proteomes" id="UP001372834"/>
    </source>
</evidence>
<dbReference type="InterPro" id="IPR013020">
    <property type="entry name" value="Rad3/Chl1-like"/>
</dbReference>
<keyword evidence="2" id="KW-0004">4Fe-4S</keyword>
<accession>A0AAN8P503</accession>
<dbReference type="AlphaFoldDB" id="A0AAN8P503"/>
<dbReference type="GO" id="GO:0016818">
    <property type="term" value="F:hydrolase activity, acting on acid anhydrides, in phosphorus-containing anhydrides"/>
    <property type="evidence" value="ECO:0007669"/>
    <property type="project" value="InterPro"/>
</dbReference>
<dbReference type="GO" id="GO:0003678">
    <property type="term" value="F:DNA helicase activity"/>
    <property type="evidence" value="ECO:0007669"/>
    <property type="project" value="InterPro"/>
</dbReference>
<feature type="region of interest" description="Disordered" evidence="15">
    <location>
        <begin position="911"/>
        <end position="930"/>
    </location>
</feature>
<evidence type="ECO:0000256" key="10">
    <source>
        <dbReference type="ARBA" id="ARBA00023014"/>
    </source>
</evidence>
<evidence type="ECO:0000256" key="5">
    <source>
        <dbReference type="ARBA" id="ARBA00022763"/>
    </source>
</evidence>
<dbReference type="CDD" id="cd18788">
    <property type="entry name" value="SF2_C_XPD"/>
    <property type="match status" value="1"/>
</dbReference>
<dbReference type="Pfam" id="PF13307">
    <property type="entry name" value="Helicase_C_2"/>
    <property type="match status" value="1"/>
</dbReference>
<feature type="region of interest" description="Disordered" evidence="15">
    <location>
        <begin position="765"/>
        <end position="801"/>
    </location>
</feature>
<keyword evidence="10" id="KW-0411">Iron-sulfur</keyword>
<evidence type="ECO:0000259" key="16">
    <source>
        <dbReference type="PROSITE" id="PS51193"/>
    </source>
</evidence>
<evidence type="ECO:0000256" key="6">
    <source>
        <dbReference type="ARBA" id="ARBA00022801"/>
    </source>
</evidence>
<dbReference type="PROSITE" id="PS51193">
    <property type="entry name" value="HELICASE_ATP_BIND_2"/>
    <property type="match status" value="1"/>
</dbReference>
<dbReference type="GO" id="GO:0046872">
    <property type="term" value="F:metal ion binding"/>
    <property type="evidence" value="ECO:0007669"/>
    <property type="project" value="UniProtKB-KW"/>
</dbReference>
<keyword evidence="3" id="KW-0479">Metal-binding</keyword>
<keyword evidence="13" id="KW-0413">Isomerase</keyword>
<dbReference type="InterPro" id="IPR006554">
    <property type="entry name" value="Helicase-like_DEXD_c2"/>
</dbReference>
<keyword evidence="9" id="KW-0408">Iron</keyword>
<evidence type="ECO:0000313" key="17">
    <source>
        <dbReference type="EMBL" id="KAK6638785.1"/>
    </source>
</evidence>
<evidence type="ECO:0000256" key="15">
    <source>
        <dbReference type="SAM" id="MobiDB-lite"/>
    </source>
</evidence>
<feature type="compositionally biased region" description="Basic and acidic residues" evidence="15">
    <location>
        <begin position="850"/>
        <end position="867"/>
    </location>
</feature>
<evidence type="ECO:0000256" key="13">
    <source>
        <dbReference type="ARBA" id="ARBA00023235"/>
    </source>
</evidence>
<dbReference type="InterPro" id="IPR027417">
    <property type="entry name" value="P-loop_NTPase"/>
</dbReference>
<dbReference type="GO" id="GO:0005524">
    <property type="term" value="F:ATP binding"/>
    <property type="evidence" value="ECO:0007669"/>
    <property type="project" value="UniProtKB-KW"/>
</dbReference>
<keyword evidence="5" id="KW-0227">DNA damage</keyword>
<protein>
    <recommendedName>
        <fullName evidence="16">Helicase ATP-binding domain-containing protein</fullName>
    </recommendedName>
</protein>
<dbReference type="Gene3D" id="1.20.1160.20">
    <property type="match status" value="1"/>
</dbReference>
<keyword evidence="4" id="KW-0547">Nucleotide-binding</keyword>
<feature type="compositionally biased region" description="Polar residues" evidence="15">
    <location>
        <begin position="884"/>
        <end position="894"/>
    </location>
</feature>
<dbReference type="GO" id="GO:1904430">
    <property type="term" value="P:negative regulation of t-circle formation"/>
    <property type="evidence" value="ECO:0007669"/>
    <property type="project" value="TreeGrafter"/>
</dbReference>
<comment type="subcellular location">
    <subcellularLocation>
        <location evidence="1">Nucleus</location>
    </subcellularLocation>
</comment>
<feature type="compositionally biased region" description="Basic and acidic residues" evidence="15">
    <location>
        <begin position="781"/>
        <end position="794"/>
    </location>
</feature>
<keyword evidence="12" id="KW-0234">DNA repair</keyword>
<feature type="domain" description="Helicase ATP-binding" evidence="16">
    <location>
        <begin position="8"/>
        <end position="292"/>
    </location>
</feature>
<dbReference type="GO" id="GO:0010569">
    <property type="term" value="P:regulation of double-strand break repair via homologous recombination"/>
    <property type="evidence" value="ECO:0007669"/>
    <property type="project" value="TreeGrafter"/>
</dbReference>
<sequence length="1022" mass="115686">MSTVHLRGYDIDFPHPVPYDIQKAYMEKVLTCLDEKCHGVLESPTGTGKTLSLFAPITAWARRKKLQAAKHIANDAGNELVSQYFEGKEHHGSWGTKCKAKVWYTARTHSQIAQTVAEVRKCNIEGLHVRVMGARDQLCINELVLEEKDSYVKTIKCKELVKAKKCKYYAKLTYEKDFKRFYQAGDVLDIEDLVSVGKSCGICPYFLAKKASESADIILLPYNYIIDRESRESNGFYLQDDVIIFDEGHNVPSTCEESYEFSFTSLDVALGIKNLQEVMLSLTKLTDDLIEDEEIDVAKHASNSMMMMEMLQKLESSLTVLKPSSELLPVSELHNFFQSAGINEAKSRELVEGISAFKSDSAKLSLSGSTLETFNLLEKMTTAVFGSAVRSFEKSVVEKSFKCSVTVDPDRNFVKKFSLFCFNPSFGIKSLMMLGSQSIIITSGTLSPLRTFISELGLPNPVTLENKHIAQKCQVPFFILGTGVNNVRMDGAFKNRKDPKYVFSLGMTLTNLVASIPDGVLLLFSSYSMMLYLKESWESDLGIWTRLNFLKRVFVEPRGKNEFINCVENYKRAIDSGNGAILMGVLRGKISEGMDFKDMYCRGVFVIGVPFPPIQDPRVIGKQKYAESLMLYNSVTKTEEKLYTQPYMSIEAMKATNQAIGRVIRHGKDYGVIVLVDYRFAWPRLFHNISSWMRGEIPVESNFQTAKKQITEFFRNLHLGKLNVNEIRCQPVDGNGNPIAGHAPYEEYDHKTQPRQAEDWIGISASDASQTSKSNSRRGPNRRDNARGHSKIEYDNDDFDPTKLLSLYRNSSWKSSQSGTSGETSGAIHNSLLSEIENSSCAATQRGFREDFKNGESESENNKRKHEEDEDSEGKNVCPKLSPSLFSPPNSQERSQPKRLTQLKVRAFFPNEKDDLNDSSNQSEIEPKKMSELTEDELRQKLIDYYKTAQRSLSVESSRTFKSTSSRYMKGEATLMEIVKLMDQLFIREGKRNLFAGFSICVKSKDRKEWKNVCRKRGVKES</sequence>
<keyword evidence="6" id="KW-0378">Hydrolase</keyword>
<evidence type="ECO:0000256" key="9">
    <source>
        <dbReference type="ARBA" id="ARBA00023004"/>
    </source>
</evidence>
<dbReference type="InterPro" id="IPR006555">
    <property type="entry name" value="ATP-dep_Helicase_C"/>
</dbReference>
<proteinExistence type="predicted"/>
<keyword evidence="14" id="KW-0539">Nucleus</keyword>
<dbReference type="InterPro" id="IPR014013">
    <property type="entry name" value="Helic_SF1/SF2_ATP-bd_DinG/Rad3"/>
</dbReference>
<evidence type="ECO:0000256" key="7">
    <source>
        <dbReference type="ARBA" id="ARBA00022806"/>
    </source>
</evidence>
<keyword evidence="7" id="KW-0347">Helicase</keyword>
<comment type="caution">
    <text evidence="17">The sequence shown here is derived from an EMBL/GenBank/DDBJ whole genome shotgun (WGS) entry which is preliminary data.</text>
</comment>
<keyword evidence="11" id="KW-0238">DNA-binding</keyword>
<dbReference type="Proteomes" id="UP001372834">
    <property type="component" value="Unassembled WGS sequence"/>
</dbReference>
<dbReference type="SUPFAM" id="SSF52540">
    <property type="entry name" value="P-loop containing nucleoside triphosphate hydrolases"/>
    <property type="match status" value="2"/>
</dbReference>
<name>A0AAN8P503_POLSC</name>
<organism evidence="17 18">
    <name type="scientific">Polyplax serrata</name>
    <name type="common">Common mouse louse</name>
    <dbReference type="NCBI Taxonomy" id="468196"/>
    <lineage>
        <taxon>Eukaryota</taxon>
        <taxon>Metazoa</taxon>
        <taxon>Ecdysozoa</taxon>
        <taxon>Arthropoda</taxon>
        <taxon>Hexapoda</taxon>
        <taxon>Insecta</taxon>
        <taxon>Pterygota</taxon>
        <taxon>Neoptera</taxon>
        <taxon>Paraneoptera</taxon>
        <taxon>Psocodea</taxon>
        <taxon>Troctomorpha</taxon>
        <taxon>Phthiraptera</taxon>
        <taxon>Anoplura</taxon>
        <taxon>Polyplacidae</taxon>
        <taxon>Polyplax</taxon>
    </lineage>
</organism>
<dbReference type="GO" id="GO:0006281">
    <property type="term" value="P:DNA repair"/>
    <property type="evidence" value="ECO:0007669"/>
    <property type="project" value="UniProtKB-KW"/>
</dbReference>
<dbReference type="GO" id="GO:0051539">
    <property type="term" value="F:4 iron, 4 sulfur cluster binding"/>
    <property type="evidence" value="ECO:0007669"/>
    <property type="project" value="UniProtKB-KW"/>
</dbReference>
<feature type="region of interest" description="Disordered" evidence="15">
    <location>
        <begin position="850"/>
        <end position="901"/>
    </location>
</feature>
<keyword evidence="8" id="KW-0067">ATP-binding</keyword>
<dbReference type="SMART" id="SM00491">
    <property type="entry name" value="HELICc2"/>
    <property type="match status" value="1"/>
</dbReference>
<reference evidence="17 18" key="1">
    <citation type="submission" date="2023-10" db="EMBL/GenBank/DDBJ databases">
        <title>Genomes of two closely related lineages of the louse Polyplax serrata with different host specificities.</title>
        <authorList>
            <person name="Martinu J."/>
            <person name="Tarabai H."/>
            <person name="Stefka J."/>
            <person name="Hypsa V."/>
        </authorList>
    </citation>
    <scope>NUCLEOTIDE SEQUENCE [LARGE SCALE GENOMIC DNA]</scope>
    <source>
        <strain evidence="17">HR10_N</strain>
    </source>
</reference>
<dbReference type="PANTHER" id="PTHR11472">
    <property type="entry name" value="DNA REPAIR DEAD HELICASE RAD3/XP-D SUBFAMILY MEMBER"/>
    <property type="match status" value="1"/>
</dbReference>
<dbReference type="Gene3D" id="3.40.50.300">
    <property type="entry name" value="P-loop containing nucleotide triphosphate hydrolases"/>
    <property type="match status" value="2"/>
</dbReference>
<evidence type="ECO:0000256" key="4">
    <source>
        <dbReference type="ARBA" id="ARBA00022741"/>
    </source>
</evidence>
<evidence type="ECO:0000256" key="8">
    <source>
        <dbReference type="ARBA" id="ARBA00022840"/>
    </source>
</evidence>
<evidence type="ECO:0000256" key="14">
    <source>
        <dbReference type="ARBA" id="ARBA00023242"/>
    </source>
</evidence>
<dbReference type="GO" id="GO:0005634">
    <property type="term" value="C:nucleus"/>
    <property type="evidence" value="ECO:0007669"/>
    <property type="project" value="UniProtKB-SubCell"/>
</dbReference>
<dbReference type="PANTHER" id="PTHR11472:SF34">
    <property type="entry name" value="REGULATOR OF TELOMERE ELONGATION HELICASE 1"/>
    <property type="match status" value="1"/>
</dbReference>
<evidence type="ECO:0000256" key="1">
    <source>
        <dbReference type="ARBA" id="ARBA00004123"/>
    </source>
</evidence>
<dbReference type="GO" id="GO:0070182">
    <property type="term" value="F:DNA polymerase binding"/>
    <property type="evidence" value="ECO:0007669"/>
    <property type="project" value="TreeGrafter"/>
</dbReference>
<evidence type="ECO:0000256" key="3">
    <source>
        <dbReference type="ARBA" id="ARBA00022723"/>
    </source>
</evidence>
<dbReference type="SMART" id="SM00488">
    <property type="entry name" value="DEXDc2"/>
    <property type="match status" value="1"/>
</dbReference>
<dbReference type="Pfam" id="PF06733">
    <property type="entry name" value="DEAD_2"/>
    <property type="match status" value="1"/>
</dbReference>
<dbReference type="GO" id="GO:0045910">
    <property type="term" value="P:negative regulation of DNA recombination"/>
    <property type="evidence" value="ECO:0007669"/>
    <property type="project" value="TreeGrafter"/>
</dbReference>